<evidence type="ECO:0000256" key="3">
    <source>
        <dbReference type="ARBA" id="ARBA00022475"/>
    </source>
</evidence>
<feature type="transmembrane region" description="Helical" evidence="7">
    <location>
        <begin position="173"/>
        <end position="193"/>
    </location>
</feature>
<keyword evidence="4 7" id="KW-0812">Transmembrane</keyword>
<evidence type="ECO:0000256" key="4">
    <source>
        <dbReference type="ARBA" id="ARBA00022692"/>
    </source>
</evidence>
<reference evidence="9 10" key="1">
    <citation type="submission" date="2020-05" db="EMBL/GenBank/DDBJ databases">
        <title>MicrobeNet Type strains.</title>
        <authorList>
            <person name="Nicholson A.C."/>
        </authorList>
    </citation>
    <scope>NUCLEOTIDE SEQUENCE [LARGE SCALE GENOMIC DNA]</scope>
    <source>
        <strain evidence="9 10">JCM 14547</strain>
    </source>
</reference>
<dbReference type="RefSeq" id="WP_171201750.1">
    <property type="nucleotide sequence ID" value="NZ_BAAANP010000021.1"/>
</dbReference>
<keyword evidence="9" id="KW-0012">Acyltransferase</keyword>
<dbReference type="PANTHER" id="PTHR40074">
    <property type="entry name" value="O-ACETYLTRANSFERASE WECH"/>
    <property type="match status" value="1"/>
</dbReference>
<name>A0A849BH46_9ACTN</name>
<accession>A0A849BH46</accession>
<feature type="transmembrane region" description="Helical" evidence="7">
    <location>
        <begin position="12"/>
        <end position="33"/>
    </location>
</feature>
<feature type="transmembrane region" description="Helical" evidence="7">
    <location>
        <begin position="265"/>
        <end position="283"/>
    </location>
</feature>
<dbReference type="GO" id="GO:0005886">
    <property type="term" value="C:plasma membrane"/>
    <property type="evidence" value="ECO:0007669"/>
    <property type="project" value="UniProtKB-SubCell"/>
</dbReference>
<evidence type="ECO:0000259" key="8">
    <source>
        <dbReference type="Pfam" id="PF01757"/>
    </source>
</evidence>
<feature type="transmembrane region" description="Helical" evidence="7">
    <location>
        <begin position="77"/>
        <end position="97"/>
    </location>
</feature>
<comment type="subcellular location">
    <subcellularLocation>
        <location evidence="1">Cell membrane</location>
        <topology evidence="1">Multi-pass membrane protein</topology>
    </subcellularLocation>
</comment>
<feature type="transmembrane region" description="Helical" evidence="7">
    <location>
        <begin position="117"/>
        <end position="136"/>
    </location>
</feature>
<comment type="similarity">
    <text evidence="2">Belongs to the acyltransferase 3 family.</text>
</comment>
<evidence type="ECO:0000256" key="5">
    <source>
        <dbReference type="ARBA" id="ARBA00022989"/>
    </source>
</evidence>
<feature type="transmembrane region" description="Helical" evidence="7">
    <location>
        <begin position="143"/>
        <end position="161"/>
    </location>
</feature>
<evidence type="ECO:0000313" key="10">
    <source>
        <dbReference type="Proteomes" id="UP000555552"/>
    </source>
</evidence>
<dbReference type="PANTHER" id="PTHR40074:SF4">
    <property type="entry name" value="INNER MEMBRANE PROTEIN YCFT"/>
    <property type="match status" value="1"/>
</dbReference>
<dbReference type="EMBL" id="JABEMA010000011">
    <property type="protein sequence ID" value="NNH21891.1"/>
    <property type="molecule type" value="Genomic_DNA"/>
</dbReference>
<dbReference type="InterPro" id="IPR002656">
    <property type="entry name" value="Acyl_transf_3_dom"/>
</dbReference>
<comment type="caution">
    <text evidence="9">The sequence shown here is derived from an EMBL/GenBank/DDBJ whole genome shotgun (WGS) entry which is preliminary data.</text>
</comment>
<organism evidence="9 10">
    <name type="scientific">Pseudokineococcus marinus</name>
    <dbReference type="NCBI Taxonomy" id="351215"/>
    <lineage>
        <taxon>Bacteria</taxon>
        <taxon>Bacillati</taxon>
        <taxon>Actinomycetota</taxon>
        <taxon>Actinomycetes</taxon>
        <taxon>Kineosporiales</taxon>
        <taxon>Kineosporiaceae</taxon>
        <taxon>Pseudokineococcus</taxon>
    </lineage>
</organism>
<feature type="transmembrane region" description="Helical" evidence="7">
    <location>
        <begin position="295"/>
        <end position="315"/>
    </location>
</feature>
<dbReference type="AlphaFoldDB" id="A0A849BH46"/>
<gene>
    <name evidence="9" type="ORF">HLB09_02075</name>
</gene>
<keyword evidence="5 7" id="KW-1133">Transmembrane helix</keyword>
<feature type="domain" description="Acyltransferase 3" evidence="8">
    <location>
        <begin position="6"/>
        <end position="311"/>
    </location>
</feature>
<dbReference type="Pfam" id="PF01757">
    <property type="entry name" value="Acyl_transf_3"/>
    <property type="match status" value="1"/>
</dbReference>
<evidence type="ECO:0000256" key="6">
    <source>
        <dbReference type="ARBA" id="ARBA00023136"/>
    </source>
</evidence>
<evidence type="ECO:0000256" key="1">
    <source>
        <dbReference type="ARBA" id="ARBA00004651"/>
    </source>
</evidence>
<evidence type="ECO:0000313" key="9">
    <source>
        <dbReference type="EMBL" id="NNH21891.1"/>
    </source>
</evidence>
<evidence type="ECO:0000256" key="7">
    <source>
        <dbReference type="SAM" id="Phobius"/>
    </source>
</evidence>
<evidence type="ECO:0000256" key="2">
    <source>
        <dbReference type="ARBA" id="ARBA00007400"/>
    </source>
</evidence>
<feature type="transmembrane region" description="Helical" evidence="7">
    <location>
        <begin position="200"/>
        <end position="220"/>
    </location>
</feature>
<protein>
    <submittedName>
        <fullName evidence="9">Acyltransferase</fullName>
    </submittedName>
</protein>
<keyword evidence="3" id="KW-1003">Cell membrane</keyword>
<keyword evidence="10" id="KW-1185">Reference proteome</keyword>
<feature type="transmembrane region" description="Helical" evidence="7">
    <location>
        <begin position="45"/>
        <end position="65"/>
    </location>
</feature>
<keyword evidence="9" id="KW-0808">Transferase</keyword>
<dbReference type="GO" id="GO:0009246">
    <property type="term" value="P:enterobacterial common antigen biosynthetic process"/>
    <property type="evidence" value="ECO:0007669"/>
    <property type="project" value="TreeGrafter"/>
</dbReference>
<keyword evidence="6 7" id="KW-0472">Membrane</keyword>
<sequence length="357" mass="38873">MTQRIEWVDSAKGVAIVMIAFHHTLLLLAPFDLADPRWAVVRDVFATFPMPLFFLASGLLARRVMTESWRTLWRHTLLPLAWLYVIWSLLRFGWFTAVPLESRPEETSWLDLALSPLLPQSGLWYLHALFLALVVARALRDRLPPALQVVLAAAASVLFFGPLSTGNLGYEGLLHYLVFFLVGLHAGRVIVALVERSGRWVALTALVCFAAALVLVRLLVLQWLPVVPLLLSALSVTAGVLALASAPRSSSALGLNALGRRTLPVYVTHVIVIAGLTRLLLLLPDGPPPWLEVAIPPLVVATAVTISLLLAAGLARTPLRLLYRPPSRWTTADRRPDALAGAVETAHGSSNRGAVPS</sequence>
<proteinExistence type="inferred from homology"/>
<dbReference type="GO" id="GO:0016413">
    <property type="term" value="F:O-acetyltransferase activity"/>
    <property type="evidence" value="ECO:0007669"/>
    <property type="project" value="TreeGrafter"/>
</dbReference>
<feature type="transmembrane region" description="Helical" evidence="7">
    <location>
        <begin position="226"/>
        <end position="244"/>
    </location>
</feature>
<dbReference type="Proteomes" id="UP000555552">
    <property type="component" value="Unassembled WGS sequence"/>
</dbReference>